<reference evidence="3" key="1">
    <citation type="submission" date="2019-06" db="EMBL/GenBank/DDBJ databases">
        <title>Alistipes onderdonkii subsp. vulgaris subsp. nov., Alistipes dispar sp. nov. and Alistipes communis sp. nov., isolated from human faeces, and creation of Alistipes onderdonkii subsp. onderdonkii subsp. nov.</title>
        <authorList>
            <person name="Sakamoto M."/>
            <person name="Ikeyama N."/>
            <person name="Ogata Y."/>
            <person name="Suda W."/>
            <person name="Iino T."/>
            <person name="Hattori M."/>
            <person name="Ohkuma M."/>
        </authorList>
    </citation>
    <scope>NUCLEOTIDE SEQUENCE [LARGE SCALE GENOMIC DNA]</scope>
    <source>
        <strain evidence="3">5CBH24</strain>
    </source>
</reference>
<gene>
    <name evidence="2" type="ORF">A5CBH24_25510</name>
</gene>
<keyword evidence="1" id="KW-1133">Transmembrane helix</keyword>
<dbReference type="RefSeq" id="WP_141413436.1">
    <property type="nucleotide sequence ID" value="NZ_AP019735.1"/>
</dbReference>
<evidence type="ECO:0000256" key="1">
    <source>
        <dbReference type="SAM" id="Phobius"/>
    </source>
</evidence>
<keyword evidence="3" id="KW-1185">Reference proteome</keyword>
<name>A0A4Y1WYQ8_9BACT</name>
<dbReference type="KEGG" id="acou:A5CBH24_25510"/>
<dbReference type="EMBL" id="AP019735">
    <property type="protein sequence ID" value="BBL05238.1"/>
    <property type="molecule type" value="Genomic_DNA"/>
</dbReference>
<dbReference type="GeneID" id="78343263"/>
<accession>A0A4Y1WYQ8</accession>
<feature type="transmembrane region" description="Helical" evidence="1">
    <location>
        <begin position="21"/>
        <end position="42"/>
    </location>
</feature>
<feature type="transmembrane region" description="Helical" evidence="1">
    <location>
        <begin position="48"/>
        <end position="65"/>
    </location>
</feature>
<sequence length="91" mass="10022">MKQHKDIREILKRSGTAPTGICGFWGSAASFAAVLFGAFAAFKFLAGIYLGAGGFWGFCLSLWLLRRCRDIVCLVLSPGGVLVRFLLRLFY</sequence>
<dbReference type="Proteomes" id="UP000318946">
    <property type="component" value="Chromosome"/>
</dbReference>
<protein>
    <submittedName>
        <fullName evidence="2">Uncharacterized protein</fullName>
    </submittedName>
</protein>
<organism evidence="2 3">
    <name type="scientific">Alistipes communis</name>
    <dbReference type="NCBI Taxonomy" id="2585118"/>
    <lineage>
        <taxon>Bacteria</taxon>
        <taxon>Pseudomonadati</taxon>
        <taxon>Bacteroidota</taxon>
        <taxon>Bacteroidia</taxon>
        <taxon>Bacteroidales</taxon>
        <taxon>Rikenellaceae</taxon>
        <taxon>Alistipes</taxon>
    </lineage>
</organism>
<proteinExistence type="predicted"/>
<evidence type="ECO:0000313" key="3">
    <source>
        <dbReference type="Proteomes" id="UP000318946"/>
    </source>
</evidence>
<keyword evidence="1" id="KW-0812">Transmembrane</keyword>
<dbReference type="AlphaFoldDB" id="A0A4Y1WYQ8"/>
<keyword evidence="1" id="KW-0472">Membrane</keyword>
<evidence type="ECO:0000313" key="2">
    <source>
        <dbReference type="EMBL" id="BBL05238.1"/>
    </source>
</evidence>